<organism evidence="3 4">
    <name type="scientific">Fundicoccus ignavus</name>
    <dbReference type="NCBI Taxonomy" id="2664442"/>
    <lineage>
        <taxon>Bacteria</taxon>
        <taxon>Bacillati</taxon>
        <taxon>Bacillota</taxon>
        <taxon>Bacilli</taxon>
        <taxon>Lactobacillales</taxon>
        <taxon>Aerococcaceae</taxon>
        <taxon>Fundicoccus</taxon>
    </lineage>
</organism>
<dbReference type="Gene3D" id="3.90.70.10">
    <property type="entry name" value="Cysteine proteinases"/>
    <property type="match status" value="1"/>
</dbReference>
<evidence type="ECO:0000313" key="4">
    <source>
        <dbReference type="Proteomes" id="UP000430975"/>
    </source>
</evidence>
<reference evidence="3 4" key="1">
    <citation type="submission" date="2019-11" db="EMBL/GenBank/DDBJ databases">
        <title>Characterisation of Fundicoccus ignavus gen. nov. sp. nov., a novel genus of the family Aerococcaceae isolated from bulk tank milk.</title>
        <authorList>
            <person name="Siebert A."/>
            <person name="Huptas C."/>
            <person name="Wenning M."/>
            <person name="Scherer S."/>
            <person name="Doll E.V."/>
        </authorList>
    </citation>
    <scope>NUCLEOTIDE SEQUENCE [LARGE SCALE GENOMIC DNA]</scope>
    <source>
        <strain evidence="3 4">WS4759</strain>
    </source>
</reference>
<keyword evidence="1" id="KW-0812">Transmembrane</keyword>
<keyword evidence="1" id="KW-1133">Transmembrane helix</keyword>
<dbReference type="GO" id="GO:0016020">
    <property type="term" value="C:membrane"/>
    <property type="evidence" value="ECO:0007669"/>
    <property type="project" value="InterPro"/>
</dbReference>
<keyword evidence="4" id="KW-1185">Reference proteome</keyword>
<feature type="transmembrane region" description="Helical" evidence="1">
    <location>
        <begin position="12"/>
        <end position="28"/>
    </location>
</feature>
<dbReference type="AlphaFoldDB" id="A0A6I2GWQ7"/>
<sequence length="231" mass="27250">MMIQKRSIKKFMIYLFVLMSLTVFWLINHNGSNNVSPLTWLRTHQEVVATDFANQANDYLIEQEFHMPLILQTDERWYYEPYGDEIKDNFMGINGCAIASLAMVGSYWQKRYIEPVEIARWADKNYYLREQGTTWDIFSEYANAIGMQAHDLANNFEAVKYYLNLGYPVIISVKPGFFTEVGHIMVLAQSLEGDIVVYDPNDSPEKFHYREIFSEELFQQESLNYWVFKYS</sequence>
<dbReference type="RefSeq" id="WP_153863145.1">
    <property type="nucleotide sequence ID" value="NZ_WJQS01000002.1"/>
</dbReference>
<comment type="caution">
    <text evidence="3">The sequence shown here is derived from an EMBL/GenBank/DDBJ whole genome shotgun (WGS) entry which is preliminary data.</text>
</comment>
<dbReference type="PROSITE" id="PS50990">
    <property type="entry name" value="PEPTIDASE_C39"/>
    <property type="match status" value="1"/>
</dbReference>
<evidence type="ECO:0000259" key="2">
    <source>
        <dbReference type="PROSITE" id="PS50990"/>
    </source>
</evidence>
<evidence type="ECO:0000313" key="3">
    <source>
        <dbReference type="EMBL" id="MRI84773.1"/>
    </source>
</evidence>
<dbReference type="InterPro" id="IPR005074">
    <property type="entry name" value="Peptidase_C39"/>
</dbReference>
<gene>
    <name evidence="3" type="ORF">GIY09_02525</name>
</gene>
<name>A0A6I2GWQ7_9LACT</name>
<dbReference type="GO" id="GO:0005524">
    <property type="term" value="F:ATP binding"/>
    <property type="evidence" value="ECO:0007669"/>
    <property type="project" value="InterPro"/>
</dbReference>
<dbReference type="EMBL" id="WJQS01000002">
    <property type="protein sequence ID" value="MRI84773.1"/>
    <property type="molecule type" value="Genomic_DNA"/>
</dbReference>
<dbReference type="GO" id="GO:0008233">
    <property type="term" value="F:peptidase activity"/>
    <property type="evidence" value="ECO:0007669"/>
    <property type="project" value="InterPro"/>
</dbReference>
<dbReference type="Proteomes" id="UP000430975">
    <property type="component" value="Unassembled WGS sequence"/>
</dbReference>
<accession>A0A6I2GWQ7</accession>
<dbReference type="Pfam" id="PF13529">
    <property type="entry name" value="Peptidase_C39_2"/>
    <property type="match status" value="1"/>
</dbReference>
<evidence type="ECO:0000256" key="1">
    <source>
        <dbReference type="SAM" id="Phobius"/>
    </source>
</evidence>
<feature type="domain" description="Peptidase C39" evidence="2">
    <location>
        <begin position="87"/>
        <end position="223"/>
    </location>
</feature>
<proteinExistence type="predicted"/>
<dbReference type="InterPro" id="IPR039564">
    <property type="entry name" value="Peptidase_C39-like"/>
</dbReference>
<dbReference type="GO" id="GO:0006508">
    <property type="term" value="P:proteolysis"/>
    <property type="evidence" value="ECO:0007669"/>
    <property type="project" value="InterPro"/>
</dbReference>
<keyword evidence="1" id="KW-0472">Membrane</keyword>
<protein>
    <recommendedName>
        <fullName evidence="2">Peptidase C39 domain-containing protein</fullName>
    </recommendedName>
</protein>